<proteinExistence type="predicted"/>
<evidence type="ECO:0000313" key="1">
    <source>
        <dbReference type="EMBL" id="MCO6416678.1"/>
    </source>
</evidence>
<dbReference type="EMBL" id="JAFIRR010000065">
    <property type="protein sequence ID" value="MCO6416678.1"/>
    <property type="molecule type" value="Genomic_DNA"/>
</dbReference>
<dbReference type="RefSeq" id="WP_252953304.1">
    <property type="nucleotide sequence ID" value="NZ_JAFIRR010000065.1"/>
</dbReference>
<dbReference type="Proteomes" id="UP001523392">
    <property type="component" value="Unassembled WGS sequence"/>
</dbReference>
<dbReference type="Gene3D" id="1.10.530.10">
    <property type="match status" value="1"/>
</dbReference>
<protein>
    <submittedName>
        <fullName evidence="1">Uncharacterized protein</fullName>
    </submittedName>
</protein>
<gene>
    <name evidence="1" type="ORF">JYK14_10970</name>
</gene>
<evidence type="ECO:0000313" key="2">
    <source>
        <dbReference type="Proteomes" id="UP001523392"/>
    </source>
</evidence>
<comment type="caution">
    <text evidence="1">The sequence shown here is derived from an EMBL/GenBank/DDBJ whole genome shotgun (WGS) entry which is preliminary data.</text>
</comment>
<keyword evidence="2" id="KW-1185">Reference proteome</keyword>
<name>A0ABT1D419_9PROT</name>
<reference evidence="1 2" key="1">
    <citation type="submission" date="2021-12" db="EMBL/GenBank/DDBJ databases">
        <title>Siccirubricoccus leaddurans sp. nov., a high concentration Zn2+ tolerance bacterium.</title>
        <authorList>
            <person name="Cao Y."/>
        </authorList>
    </citation>
    <scope>NUCLEOTIDE SEQUENCE [LARGE SCALE GENOMIC DNA]</scope>
    <source>
        <strain evidence="1 2">KC 17139</strain>
    </source>
</reference>
<sequence length="323" mass="34338">MDIPPAFVAAAKPHRFASGPALLGFFQALLGQDFTAWFEAKLARQEEWQARDIPAGAAAGFAAAWTAVLAQRPCSLMEVLAFTAIMINETGGSFQPLTEKMGRQGHPGLAYLFDAIPGVKRAYNQAPNLTAGQLFRDAAFNAAHGGKALGTRLAGSQDPAWDGIVYPQASIPTQPDPAVTGYVMEADFCKFRGRGLIQTTWRSGYRPLVGFVQAYAGPQKLVAEYRNRWAGLAPEAVLTASSTADWDRLFQQSDLVIPCAALLAHARAGGYLPLAGEATVLNGTGPGSVFNMGKRISGGDGYATLFKARLARLAMALPKLPPA</sequence>
<accession>A0ABT1D419</accession>
<organism evidence="1 2">
    <name type="scientific">Siccirubricoccus soli</name>
    <dbReference type="NCBI Taxonomy" id="2899147"/>
    <lineage>
        <taxon>Bacteria</taxon>
        <taxon>Pseudomonadati</taxon>
        <taxon>Pseudomonadota</taxon>
        <taxon>Alphaproteobacteria</taxon>
        <taxon>Acetobacterales</taxon>
        <taxon>Roseomonadaceae</taxon>
        <taxon>Siccirubricoccus</taxon>
    </lineage>
</organism>